<dbReference type="KEGG" id="psel:GM415_12315"/>
<dbReference type="InterPro" id="IPR001451">
    <property type="entry name" value="Hexapep"/>
</dbReference>
<gene>
    <name evidence="1" type="ORF">GM415_12315</name>
</gene>
<dbReference type="InterPro" id="IPR011004">
    <property type="entry name" value="Trimer_LpxA-like_sf"/>
</dbReference>
<keyword evidence="2" id="KW-1185">Reference proteome</keyword>
<reference evidence="1 2" key="1">
    <citation type="submission" date="2019-11" db="EMBL/GenBank/DDBJ databases">
        <authorList>
            <person name="Zheng R.K."/>
            <person name="Sun C.M."/>
        </authorList>
    </citation>
    <scope>NUCLEOTIDE SEQUENCE [LARGE SCALE GENOMIC DNA]</scope>
    <source>
        <strain evidence="1 2">SRB007</strain>
    </source>
</reference>
<name>A0A6I6JI62_9BACT</name>
<dbReference type="AlphaFoldDB" id="A0A6I6JI62"/>
<dbReference type="GO" id="GO:0016740">
    <property type="term" value="F:transferase activity"/>
    <property type="evidence" value="ECO:0007669"/>
    <property type="project" value="UniProtKB-KW"/>
</dbReference>
<organism evidence="1 2">
    <name type="scientific">Pseudodesulfovibrio cashew</name>
    <dbReference type="NCBI Taxonomy" id="2678688"/>
    <lineage>
        <taxon>Bacteria</taxon>
        <taxon>Pseudomonadati</taxon>
        <taxon>Thermodesulfobacteriota</taxon>
        <taxon>Desulfovibrionia</taxon>
        <taxon>Desulfovibrionales</taxon>
        <taxon>Desulfovibrionaceae</taxon>
    </lineage>
</organism>
<dbReference type="SUPFAM" id="SSF51161">
    <property type="entry name" value="Trimeric LpxA-like enzymes"/>
    <property type="match status" value="1"/>
</dbReference>
<dbReference type="Gene3D" id="2.160.10.10">
    <property type="entry name" value="Hexapeptide repeat proteins"/>
    <property type="match status" value="1"/>
</dbReference>
<accession>A0A6I6JI62</accession>
<protein>
    <submittedName>
        <fullName evidence="1">Transferase</fullName>
    </submittedName>
</protein>
<sequence>MRFAQSVDDIKELVVRQLENMWCVDRKKNSTQLFQAVDVTIKRCERCFRDCVSKHLVEDGEPIFNTEYSNLYCIFLYYLSNSLYEEFENASLAARVYQLNKALHGVDMFYEVKLPDVFHLSHPLGSVLGRATYSDYFFFIQNVTVGGNRGRYPVFGKNVTLWSGVTVIGDTHIGKNCIISSRSFLKDEVIPDNSLVFGRSPNIVIKTKEESYFLNKNHFNTKSLH</sequence>
<dbReference type="EMBL" id="CP046400">
    <property type="protein sequence ID" value="QGY40879.1"/>
    <property type="molecule type" value="Genomic_DNA"/>
</dbReference>
<dbReference type="Pfam" id="PF00132">
    <property type="entry name" value="Hexapep"/>
    <property type="match status" value="1"/>
</dbReference>
<evidence type="ECO:0000313" key="1">
    <source>
        <dbReference type="EMBL" id="QGY40879.1"/>
    </source>
</evidence>
<proteinExistence type="predicted"/>
<evidence type="ECO:0000313" key="2">
    <source>
        <dbReference type="Proteomes" id="UP000428328"/>
    </source>
</evidence>
<dbReference type="RefSeq" id="WP_158948601.1">
    <property type="nucleotide sequence ID" value="NZ_CP046400.1"/>
</dbReference>
<keyword evidence="1" id="KW-0808">Transferase</keyword>
<dbReference type="Proteomes" id="UP000428328">
    <property type="component" value="Chromosome"/>
</dbReference>